<reference evidence="11 12" key="1">
    <citation type="journal article" date="2018" name="Front. Microbiol.">
        <title>Genomic and genetic insights into a cosmopolitan fungus, Paecilomyces variotii (Eurotiales).</title>
        <authorList>
            <person name="Urquhart A.S."/>
            <person name="Mondo S.J."/>
            <person name="Makela M.R."/>
            <person name="Hane J.K."/>
            <person name="Wiebenga A."/>
            <person name="He G."/>
            <person name="Mihaltcheva S."/>
            <person name="Pangilinan J."/>
            <person name="Lipzen A."/>
            <person name="Barry K."/>
            <person name="de Vries R.P."/>
            <person name="Grigoriev I.V."/>
            <person name="Idnurm A."/>
        </authorList>
    </citation>
    <scope>NUCLEOTIDE SEQUENCE [LARGE SCALE GENOMIC DNA]</scope>
    <source>
        <strain evidence="11 12">CBS 101075</strain>
    </source>
</reference>
<feature type="compositionally biased region" description="Basic and acidic residues" evidence="9">
    <location>
        <begin position="52"/>
        <end position="62"/>
    </location>
</feature>
<dbReference type="GO" id="GO:0000329">
    <property type="term" value="C:fungal-type vacuole membrane"/>
    <property type="evidence" value="ECO:0007669"/>
    <property type="project" value="TreeGrafter"/>
</dbReference>
<evidence type="ECO:0000313" key="12">
    <source>
        <dbReference type="Proteomes" id="UP000283841"/>
    </source>
</evidence>
<dbReference type="SUPFAM" id="SSF103473">
    <property type="entry name" value="MFS general substrate transporter"/>
    <property type="match status" value="1"/>
</dbReference>
<dbReference type="Gene3D" id="1.20.1250.20">
    <property type="entry name" value="MFS general substrate transporter like domains"/>
    <property type="match status" value="1"/>
</dbReference>
<evidence type="ECO:0000256" key="4">
    <source>
        <dbReference type="ARBA" id="ARBA00022554"/>
    </source>
</evidence>
<dbReference type="PANTHER" id="PTHR21576:SF45">
    <property type="entry name" value="TRANSPORTER MCH1-RELATED"/>
    <property type="match status" value="1"/>
</dbReference>
<dbReference type="PANTHER" id="PTHR21576">
    <property type="entry name" value="UNCHARACTERIZED NODULIN-LIKE PROTEIN"/>
    <property type="match status" value="1"/>
</dbReference>
<keyword evidence="4" id="KW-0926">Vacuole</keyword>
<dbReference type="RefSeq" id="XP_028489760.1">
    <property type="nucleotide sequence ID" value="XM_028631661.1"/>
</dbReference>
<dbReference type="GO" id="GO:0022857">
    <property type="term" value="F:transmembrane transporter activity"/>
    <property type="evidence" value="ECO:0007669"/>
    <property type="project" value="InterPro"/>
</dbReference>
<dbReference type="Pfam" id="PF07690">
    <property type="entry name" value="MFS_1"/>
    <property type="match status" value="1"/>
</dbReference>
<protein>
    <recommendedName>
        <fullName evidence="8">Probable transporter MCH1</fullName>
    </recommendedName>
</protein>
<organism evidence="11 12">
    <name type="scientific">Byssochlamys spectabilis</name>
    <name type="common">Paecilomyces variotii</name>
    <dbReference type="NCBI Taxonomy" id="264951"/>
    <lineage>
        <taxon>Eukaryota</taxon>
        <taxon>Fungi</taxon>
        <taxon>Dikarya</taxon>
        <taxon>Ascomycota</taxon>
        <taxon>Pezizomycotina</taxon>
        <taxon>Eurotiomycetes</taxon>
        <taxon>Eurotiomycetidae</taxon>
        <taxon>Eurotiales</taxon>
        <taxon>Thermoascaceae</taxon>
        <taxon>Paecilomyces</taxon>
    </lineage>
</organism>
<comment type="subcellular location">
    <subcellularLocation>
        <location evidence="1">Vacuole membrane</location>
        <topology evidence="1">Multi-pass membrane protein</topology>
    </subcellularLocation>
</comment>
<dbReference type="AlphaFoldDB" id="A0A443I7Z7"/>
<feature type="transmembrane region" description="Helical" evidence="10">
    <location>
        <begin position="546"/>
        <end position="564"/>
    </location>
</feature>
<feature type="transmembrane region" description="Helical" evidence="10">
    <location>
        <begin position="482"/>
        <end position="505"/>
    </location>
</feature>
<evidence type="ECO:0000256" key="7">
    <source>
        <dbReference type="ARBA" id="ARBA00023136"/>
    </source>
</evidence>
<feature type="transmembrane region" description="Helical" evidence="10">
    <location>
        <begin position="154"/>
        <end position="174"/>
    </location>
</feature>
<evidence type="ECO:0000256" key="5">
    <source>
        <dbReference type="ARBA" id="ARBA00022692"/>
    </source>
</evidence>
<gene>
    <name evidence="11" type="ORF">C8Q69DRAFT_48259</name>
</gene>
<evidence type="ECO:0000256" key="6">
    <source>
        <dbReference type="ARBA" id="ARBA00022989"/>
    </source>
</evidence>
<dbReference type="GeneID" id="39600938"/>
<dbReference type="InterPro" id="IPR036259">
    <property type="entry name" value="MFS_trans_sf"/>
</dbReference>
<dbReference type="STRING" id="264951.A0A443I7Z7"/>
<dbReference type="CDD" id="cd17354">
    <property type="entry name" value="MFS_Mch1p_like"/>
    <property type="match status" value="1"/>
</dbReference>
<dbReference type="Proteomes" id="UP000283841">
    <property type="component" value="Unassembled WGS sequence"/>
</dbReference>
<comment type="caution">
    <text evidence="11">The sequence shown here is derived from an EMBL/GenBank/DDBJ whole genome shotgun (WGS) entry which is preliminary data.</text>
</comment>
<keyword evidence="5 10" id="KW-0812">Transmembrane</keyword>
<feature type="region of interest" description="Disordered" evidence="9">
    <location>
        <begin position="325"/>
        <end position="363"/>
    </location>
</feature>
<accession>A0A443I7Z7</accession>
<keyword evidence="12" id="KW-1185">Reference proteome</keyword>
<name>A0A443I7Z7_BYSSP</name>
<evidence type="ECO:0000256" key="8">
    <source>
        <dbReference type="ARBA" id="ARBA00039330"/>
    </source>
</evidence>
<feature type="transmembrane region" description="Helical" evidence="10">
    <location>
        <begin position="223"/>
        <end position="244"/>
    </location>
</feature>
<dbReference type="VEuPathDB" id="FungiDB:C8Q69DRAFT_48259"/>
<keyword evidence="6 10" id="KW-1133">Transmembrane helix</keyword>
<dbReference type="InterPro" id="IPR011701">
    <property type="entry name" value="MFS"/>
</dbReference>
<keyword evidence="3" id="KW-0813">Transport</keyword>
<feature type="transmembrane region" description="Helical" evidence="10">
    <location>
        <begin position="127"/>
        <end position="147"/>
    </location>
</feature>
<comment type="similarity">
    <text evidence="2">Belongs to the major facilitator superfamily.</text>
</comment>
<feature type="transmembrane region" description="Helical" evidence="10">
    <location>
        <begin position="517"/>
        <end position="539"/>
    </location>
</feature>
<feature type="transmembrane region" description="Helical" evidence="10">
    <location>
        <begin position="85"/>
        <end position="107"/>
    </location>
</feature>
<keyword evidence="7 10" id="KW-0472">Membrane</keyword>
<evidence type="ECO:0000256" key="1">
    <source>
        <dbReference type="ARBA" id="ARBA00004128"/>
    </source>
</evidence>
<feature type="transmembrane region" description="Helical" evidence="10">
    <location>
        <begin position="189"/>
        <end position="211"/>
    </location>
</feature>
<evidence type="ECO:0000256" key="2">
    <source>
        <dbReference type="ARBA" id="ARBA00008335"/>
    </source>
</evidence>
<feature type="region of interest" description="Disordered" evidence="9">
    <location>
        <begin position="30"/>
        <end position="63"/>
    </location>
</feature>
<feature type="transmembrane region" description="Helical" evidence="10">
    <location>
        <begin position="264"/>
        <end position="286"/>
    </location>
</feature>
<evidence type="ECO:0000313" key="11">
    <source>
        <dbReference type="EMBL" id="RWR00116.1"/>
    </source>
</evidence>
<evidence type="ECO:0000256" key="9">
    <source>
        <dbReference type="SAM" id="MobiDB-lite"/>
    </source>
</evidence>
<sequence>MARSNDHDKLSIDKRDFDANRPLLHASIVDGDGDERVYQPPGARSRSRHSRPSTEDGLDGRSDGLLSDVVEEILERDRMRMKREVVRVSSFVWGVVSCLCAGSITTFSLYGPLLLSRLHYTQMRVNAVAITAEVAMYLPVSFFGYLCDRYTPSPLALLSAIFFGTGYLLAAFTYKSGPPPDAGGSGWPFWVMIVAFVGVGAGTSCLYLAAVTTCAKNFARSKYKGLMLAAPIAAFGLSGMWQSQVGAHFLYERLEDGSKGDVDVFKYFLFLSIVLIVVSLLGVFGLRIVDEEETIEEAYEELERSGILGESDFFRSRDETRSAYGTFPQDRASEGDEEQNITLSDEQREARRREKEREEEERQRKNWLLNYETRLFLKDHTMWWLAAGFFLVTGPGEAYINNLGTIIQTLTPPSYPLHSQPPAGLPSTHVSTNALTSTLARLLTGSLSDLFAAPASHQYLYSLENPNRQPVPRVDGLTLSRLTFLLPCALLLSFGFLLLASPLLLHHPGLFHLTTTLVGFGYGATFSLVPIIISVVWGVENFGTNWGIVAMTPAAGAAVWGLIYSAAYDAGSAPDGQCRGWKCYGFWAVGCTLSVWVAVIAWSIAWRSWRRRGVVV</sequence>
<evidence type="ECO:0000256" key="3">
    <source>
        <dbReference type="ARBA" id="ARBA00022448"/>
    </source>
</evidence>
<evidence type="ECO:0000256" key="10">
    <source>
        <dbReference type="SAM" id="Phobius"/>
    </source>
</evidence>
<feature type="transmembrane region" description="Helical" evidence="10">
    <location>
        <begin position="584"/>
        <end position="605"/>
    </location>
</feature>
<feature type="compositionally biased region" description="Basic and acidic residues" evidence="9">
    <location>
        <begin position="345"/>
        <end position="363"/>
    </location>
</feature>
<dbReference type="EMBL" id="RCNU01000001">
    <property type="protein sequence ID" value="RWR00116.1"/>
    <property type="molecule type" value="Genomic_DNA"/>
</dbReference>
<proteinExistence type="inferred from homology"/>